<comment type="similarity">
    <text evidence="7">Belongs to the binding-protein-dependent transport system permease family.</text>
</comment>
<feature type="transmembrane region" description="Helical" evidence="7">
    <location>
        <begin position="136"/>
        <end position="153"/>
    </location>
</feature>
<sequence length="284" mass="30428">MKCAMKWWPKRIGWASMILILWVLLAVAGPMLPLEPNRITLPDILTGPNPNAWLGYDDLGRPVWDRLVVGARISLLVSVSVTLVSCLIGTIIGALGAWFGGVLDHIVARIMDIFLAFPGILLAIAMAGILGPGVGNIVIALAVVGWVGFARLARAQTLSLKHRDHVRAARALGCGFPGILWRHLLPLLAAPLIVEATFGIANVVIAEAGLSFLGLGAQPPMASWGGIIRDGARYMLVAPHLVLAPGVALMLVVLSINILGDRLRDWMDVRSRSPQAMRDEGMDC</sequence>
<keyword evidence="3" id="KW-1003">Cell membrane</keyword>
<organism evidence="9">
    <name type="scientific">Candidatus Kentrum sp. LPFa</name>
    <dbReference type="NCBI Taxonomy" id="2126335"/>
    <lineage>
        <taxon>Bacteria</taxon>
        <taxon>Pseudomonadati</taxon>
        <taxon>Pseudomonadota</taxon>
        <taxon>Gammaproteobacteria</taxon>
        <taxon>Candidatus Kentrum</taxon>
    </lineage>
</organism>
<proteinExistence type="inferred from homology"/>
<dbReference type="GO" id="GO:0005886">
    <property type="term" value="C:plasma membrane"/>
    <property type="evidence" value="ECO:0007669"/>
    <property type="project" value="UniProtKB-SubCell"/>
</dbReference>
<dbReference type="Gene3D" id="1.10.3720.10">
    <property type="entry name" value="MetI-like"/>
    <property type="match status" value="1"/>
</dbReference>
<dbReference type="EMBL" id="CAADFK010000010">
    <property type="protein sequence ID" value="VFK09600.1"/>
    <property type="molecule type" value="Genomic_DNA"/>
</dbReference>
<feature type="transmembrane region" description="Helical" evidence="7">
    <location>
        <begin position="12"/>
        <end position="32"/>
    </location>
</feature>
<keyword evidence="6 7" id="KW-0472">Membrane</keyword>
<evidence type="ECO:0000259" key="8">
    <source>
        <dbReference type="PROSITE" id="PS50928"/>
    </source>
</evidence>
<dbReference type="GO" id="GO:0055085">
    <property type="term" value="P:transmembrane transport"/>
    <property type="evidence" value="ECO:0007669"/>
    <property type="project" value="InterPro"/>
</dbReference>
<feature type="transmembrane region" description="Helical" evidence="7">
    <location>
        <begin position="73"/>
        <end position="98"/>
    </location>
</feature>
<evidence type="ECO:0000256" key="3">
    <source>
        <dbReference type="ARBA" id="ARBA00022475"/>
    </source>
</evidence>
<dbReference type="CDD" id="cd06261">
    <property type="entry name" value="TM_PBP2"/>
    <property type="match status" value="1"/>
</dbReference>
<dbReference type="PANTHER" id="PTHR43386:SF1">
    <property type="entry name" value="D,D-DIPEPTIDE TRANSPORT SYSTEM PERMEASE PROTEIN DDPC-RELATED"/>
    <property type="match status" value="1"/>
</dbReference>
<comment type="subcellular location">
    <subcellularLocation>
        <location evidence="1 7">Cell membrane</location>
        <topology evidence="1 7">Multi-pass membrane protein</topology>
    </subcellularLocation>
</comment>
<evidence type="ECO:0000256" key="7">
    <source>
        <dbReference type="RuleBase" id="RU363032"/>
    </source>
</evidence>
<dbReference type="AlphaFoldDB" id="A0A450VXX2"/>
<evidence type="ECO:0000256" key="4">
    <source>
        <dbReference type="ARBA" id="ARBA00022692"/>
    </source>
</evidence>
<dbReference type="Pfam" id="PF00528">
    <property type="entry name" value="BPD_transp_1"/>
    <property type="match status" value="1"/>
</dbReference>
<name>A0A450VXX2_9GAMM</name>
<gene>
    <name evidence="9" type="ORF">BECKLPF1236B_GA0070989_101014</name>
</gene>
<evidence type="ECO:0000256" key="6">
    <source>
        <dbReference type="ARBA" id="ARBA00023136"/>
    </source>
</evidence>
<dbReference type="InterPro" id="IPR050366">
    <property type="entry name" value="BP-dependent_transpt_permease"/>
</dbReference>
<evidence type="ECO:0000313" key="9">
    <source>
        <dbReference type="EMBL" id="VFK09600.1"/>
    </source>
</evidence>
<protein>
    <submittedName>
        <fullName evidence="9">Peptide/nickel transport system permease protein</fullName>
    </submittedName>
</protein>
<evidence type="ECO:0000256" key="2">
    <source>
        <dbReference type="ARBA" id="ARBA00022448"/>
    </source>
</evidence>
<dbReference type="PROSITE" id="PS50928">
    <property type="entry name" value="ABC_TM1"/>
    <property type="match status" value="1"/>
</dbReference>
<feature type="domain" description="ABC transmembrane type-1" evidence="8">
    <location>
        <begin position="71"/>
        <end position="260"/>
    </location>
</feature>
<keyword evidence="4 7" id="KW-0812">Transmembrane</keyword>
<dbReference type="InterPro" id="IPR000515">
    <property type="entry name" value="MetI-like"/>
</dbReference>
<dbReference type="SUPFAM" id="SSF161098">
    <property type="entry name" value="MetI-like"/>
    <property type="match status" value="1"/>
</dbReference>
<keyword evidence="2 7" id="KW-0813">Transport</keyword>
<evidence type="ECO:0000256" key="5">
    <source>
        <dbReference type="ARBA" id="ARBA00022989"/>
    </source>
</evidence>
<reference evidence="9" key="1">
    <citation type="submission" date="2019-02" db="EMBL/GenBank/DDBJ databases">
        <authorList>
            <person name="Gruber-Vodicka R. H."/>
            <person name="Seah K. B. B."/>
        </authorList>
    </citation>
    <scope>NUCLEOTIDE SEQUENCE</scope>
    <source>
        <strain evidence="9">BECK_S313</strain>
    </source>
</reference>
<feature type="transmembrane region" description="Helical" evidence="7">
    <location>
        <begin position="237"/>
        <end position="260"/>
    </location>
</feature>
<accession>A0A450VXX2</accession>
<keyword evidence="5 7" id="KW-1133">Transmembrane helix</keyword>
<feature type="transmembrane region" description="Helical" evidence="7">
    <location>
        <begin position="110"/>
        <end position="130"/>
    </location>
</feature>
<dbReference type="InterPro" id="IPR035906">
    <property type="entry name" value="MetI-like_sf"/>
</dbReference>
<feature type="transmembrane region" description="Helical" evidence="7">
    <location>
        <begin position="192"/>
        <end position="217"/>
    </location>
</feature>
<evidence type="ECO:0000256" key="1">
    <source>
        <dbReference type="ARBA" id="ARBA00004651"/>
    </source>
</evidence>
<dbReference type="PANTHER" id="PTHR43386">
    <property type="entry name" value="OLIGOPEPTIDE TRANSPORT SYSTEM PERMEASE PROTEIN APPC"/>
    <property type="match status" value="1"/>
</dbReference>